<dbReference type="Pfam" id="PF13231">
    <property type="entry name" value="PMT_2"/>
    <property type="match status" value="1"/>
</dbReference>
<feature type="transmembrane region" description="Helical" evidence="1">
    <location>
        <begin position="304"/>
        <end position="321"/>
    </location>
</feature>
<feature type="transmembrane region" description="Helical" evidence="1">
    <location>
        <begin position="113"/>
        <end position="136"/>
    </location>
</feature>
<feature type="transmembrane region" description="Helical" evidence="1">
    <location>
        <begin position="210"/>
        <end position="234"/>
    </location>
</feature>
<evidence type="ECO:0000313" key="4">
    <source>
        <dbReference type="Proteomes" id="UP000054010"/>
    </source>
</evidence>
<evidence type="ECO:0000313" key="3">
    <source>
        <dbReference type="EMBL" id="EFO81278.1"/>
    </source>
</evidence>
<dbReference type="InterPro" id="IPR038731">
    <property type="entry name" value="RgtA/B/C-like"/>
</dbReference>
<feature type="domain" description="Glycosyltransferase RgtA/B/C/D-like" evidence="2">
    <location>
        <begin position="75"/>
        <end position="217"/>
    </location>
</feature>
<evidence type="ECO:0000256" key="1">
    <source>
        <dbReference type="SAM" id="Phobius"/>
    </source>
</evidence>
<feature type="transmembrane region" description="Helical" evidence="1">
    <location>
        <begin position="327"/>
        <end position="347"/>
    </location>
</feature>
<protein>
    <recommendedName>
        <fullName evidence="2">Glycosyltransferase RgtA/B/C/D-like domain-containing protein</fullName>
    </recommendedName>
</protein>
<dbReference type="AlphaFoldDB" id="E1IC16"/>
<feature type="transmembrane region" description="Helical" evidence="1">
    <location>
        <begin position="148"/>
        <end position="181"/>
    </location>
</feature>
<name>E1IC16_9CHLR</name>
<organism evidence="3 4">
    <name type="scientific">Oscillochloris trichoides DG-6</name>
    <dbReference type="NCBI Taxonomy" id="765420"/>
    <lineage>
        <taxon>Bacteria</taxon>
        <taxon>Bacillati</taxon>
        <taxon>Chloroflexota</taxon>
        <taxon>Chloroflexia</taxon>
        <taxon>Chloroflexales</taxon>
        <taxon>Chloroflexineae</taxon>
        <taxon>Oscillochloridaceae</taxon>
        <taxon>Oscillochloris</taxon>
    </lineage>
</organism>
<keyword evidence="1" id="KW-1133">Transmembrane helix</keyword>
<proteinExistence type="predicted"/>
<accession>E1IC16</accession>
<sequence length="504" mass="55721">MVLIKIRQLLLILAALLGMALWLSMLHSPEPQWDEGWTMSLARTWVEQGVYAQPLDGTLIAPSLAASFPTVVPVALAFKLLGVGYWQGRMGIALLNLLSLAALALLARRLYGASVGIMVVPILLLTTIHATGNPLFVGRQAMGEPALMLLLCLAFFTMLPALAGSWRWMLATVGLFGLALITKAQTQPFWIVALLAPLLLLLWRRHWAMLVRLLVILVGSLGAARLITVAWNLWMLDPTLPVPEVVGLTRTLATVFTLASRQLALEFTGAIAVPALLGMAWAGWGMFRQCPQLDWGDPNQIVRLSILAFVLSWMGWFLLLAVAWARYLYPVVFLGAIFATAMLADWTGDFRPAEVLQRLRTGGRAGQAALVALALLGVAIPATIFHQIITYPISTDQPLLATSAWIKAHVPADARVETNETELFVSLDQPYHFPPYQQHVVANQRLLLREAVPFTYDPLLADPDYLVTGRQEQAWQLYAPSIEAGHFQLLQEFGVYRIYARVRL</sequence>
<keyword evidence="1" id="KW-0472">Membrane</keyword>
<evidence type="ECO:0000259" key="2">
    <source>
        <dbReference type="Pfam" id="PF13231"/>
    </source>
</evidence>
<feature type="transmembrane region" description="Helical" evidence="1">
    <location>
        <begin position="368"/>
        <end position="389"/>
    </location>
</feature>
<dbReference type="eggNOG" id="COG1807">
    <property type="taxonomic scope" value="Bacteria"/>
</dbReference>
<dbReference type="STRING" id="765420.OSCT_0867"/>
<keyword evidence="1" id="KW-0812">Transmembrane</keyword>
<dbReference type="Proteomes" id="UP000054010">
    <property type="component" value="Unassembled WGS sequence"/>
</dbReference>
<comment type="caution">
    <text evidence="3">The sequence shown here is derived from an EMBL/GenBank/DDBJ whole genome shotgun (WGS) entry which is preliminary data.</text>
</comment>
<reference evidence="3 4" key="1">
    <citation type="journal article" date="2011" name="J. Bacteriol.">
        <title>Draft genome sequence of the anoxygenic filamentous phototrophic bacterium Oscillochloris trichoides subsp. DG-6.</title>
        <authorList>
            <person name="Kuznetsov B.B."/>
            <person name="Ivanovsky R.N."/>
            <person name="Keppen O.I."/>
            <person name="Sukhacheva M.V."/>
            <person name="Bumazhkin B.K."/>
            <person name="Patutina E.O."/>
            <person name="Beletsky A.V."/>
            <person name="Mardanov A.V."/>
            <person name="Baslerov R.V."/>
            <person name="Panteleeva A.N."/>
            <person name="Kolganova T.V."/>
            <person name="Ravin N.V."/>
            <person name="Skryabin K.G."/>
        </authorList>
    </citation>
    <scope>NUCLEOTIDE SEQUENCE [LARGE SCALE GENOMIC DNA]</scope>
    <source>
        <strain evidence="3 4">DG-6</strain>
    </source>
</reference>
<gene>
    <name evidence="3" type="ORF">OSCT_0867</name>
</gene>
<dbReference type="EMBL" id="ADVR01000018">
    <property type="protein sequence ID" value="EFO81278.1"/>
    <property type="molecule type" value="Genomic_DNA"/>
</dbReference>
<keyword evidence="4" id="KW-1185">Reference proteome</keyword>
<feature type="transmembrane region" description="Helical" evidence="1">
    <location>
        <begin position="187"/>
        <end position="203"/>
    </location>
</feature>
<feature type="transmembrane region" description="Helical" evidence="1">
    <location>
        <begin position="263"/>
        <end position="284"/>
    </location>
</feature>
<dbReference type="HOGENOM" id="CLU_521639_0_0_0"/>
<feature type="transmembrane region" description="Helical" evidence="1">
    <location>
        <begin position="59"/>
        <end position="78"/>
    </location>
</feature>
<dbReference type="OrthoDB" id="141298at2"/>
<feature type="transmembrane region" description="Helical" evidence="1">
    <location>
        <begin position="90"/>
        <end position="107"/>
    </location>
</feature>